<feature type="region of interest" description="Disordered" evidence="1">
    <location>
        <begin position="1"/>
        <end position="24"/>
    </location>
</feature>
<name>A0A3N2AV21_9MICO</name>
<sequence length="62" mass="6474">MEPAMDAQQQPTPVTLDGQRRRDPQSFTRGDVLAIKLAISGGIVLSLAATAAFVALVVLPGL</sequence>
<dbReference type="AlphaFoldDB" id="A0A3N2AV21"/>
<gene>
    <name evidence="3" type="ORF">EDD26_2200</name>
</gene>
<evidence type="ECO:0000313" key="3">
    <source>
        <dbReference type="EMBL" id="ROR66805.1"/>
    </source>
</evidence>
<reference evidence="3 4" key="1">
    <citation type="submission" date="2018-11" db="EMBL/GenBank/DDBJ databases">
        <title>Sequencing the genomes of 1000 actinobacteria strains.</title>
        <authorList>
            <person name="Klenk H.-P."/>
        </authorList>
    </citation>
    <scope>NUCLEOTIDE SEQUENCE [LARGE SCALE GENOMIC DNA]</scope>
    <source>
        <strain evidence="3 4">DSM 9580</strain>
    </source>
</reference>
<organism evidence="3 4">
    <name type="scientific">Agrococcus jenensis</name>
    <dbReference type="NCBI Taxonomy" id="46353"/>
    <lineage>
        <taxon>Bacteria</taxon>
        <taxon>Bacillati</taxon>
        <taxon>Actinomycetota</taxon>
        <taxon>Actinomycetes</taxon>
        <taxon>Micrococcales</taxon>
        <taxon>Microbacteriaceae</taxon>
        <taxon>Agrococcus</taxon>
    </lineage>
</organism>
<keyword evidence="2" id="KW-0812">Transmembrane</keyword>
<dbReference type="Proteomes" id="UP000275456">
    <property type="component" value="Unassembled WGS sequence"/>
</dbReference>
<dbReference type="RefSeq" id="WP_148058738.1">
    <property type="nucleotide sequence ID" value="NZ_RKHJ01000001.1"/>
</dbReference>
<protein>
    <recommendedName>
        <fullName evidence="5">Flagellin-like protein</fullName>
    </recommendedName>
</protein>
<keyword evidence="2" id="KW-0472">Membrane</keyword>
<evidence type="ECO:0000313" key="4">
    <source>
        <dbReference type="Proteomes" id="UP000275456"/>
    </source>
</evidence>
<proteinExistence type="predicted"/>
<evidence type="ECO:0008006" key="5">
    <source>
        <dbReference type="Google" id="ProtNLM"/>
    </source>
</evidence>
<keyword evidence="2" id="KW-1133">Transmembrane helix</keyword>
<keyword evidence="4" id="KW-1185">Reference proteome</keyword>
<comment type="caution">
    <text evidence="3">The sequence shown here is derived from an EMBL/GenBank/DDBJ whole genome shotgun (WGS) entry which is preliminary data.</text>
</comment>
<evidence type="ECO:0000256" key="1">
    <source>
        <dbReference type="SAM" id="MobiDB-lite"/>
    </source>
</evidence>
<evidence type="ECO:0000256" key="2">
    <source>
        <dbReference type="SAM" id="Phobius"/>
    </source>
</evidence>
<dbReference type="EMBL" id="RKHJ01000001">
    <property type="protein sequence ID" value="ROR66805.1"/>
    <property type="molecule type" value="Genomic_DNA"/>
</dbReference>
<feature type="transmembrane region" description="Helical" evidence="2">
    <location>
        <begin position="33"/>
        <end position="59"/>
    </location>
</feature>
<accession>A0A3N2AV21</accession>